<feature type="transmembrane region" description="Helical" evidence="1">
    <location>
        <begin position="116"/>
        <end position="137"/>
    </location>
</feature>
<proteinExistence type="predicted"/>
<organism evidence="2 3">
    <name type="scientific">Mollisia scopiformis</name>
    <name type="common">Conifer needle endophyte fungus</name>
    <name type="synonym">Phialocephala scopiformis</name>
    <dbReference type="NCBI Taxonomy" id="149040"/>
    <lineage>
        <taxon>Eukaryota</taxon>
        <taxon>Fungi</taxon>
        <taxon>Dikarya</taxon>
        <taxon>Ascomycota</taxon>
        <taxon>Pezizomycotina</taxon>
        <taxon>Leotiomycetes</taxon>
        <taxon>Helotiales</taxon>
        <taxon>Mollisiaceae</taxon>
        <taxon>Mollisia</taxon>
    </lineage>
</organism>
<dbReference type="InParanoid" id="A0A132B8U6"/>
<feature type="transmembrane region" description="Helical" evidence="1">
    <location>
        <begin position="482"/>
        <end position="502"/>
    </location>
</feature>
<keyword evidence="1" id="KW-1133">Transmembrane helix</keyword>
<dbReference type="OrthoDB" id="5337208at2759"/>
<dbReference type="EMBL" id="KQ947434">
    <property type="protein sequence ID" value="KUJ08828.1"/>
    <property type="molecule type" value="Genomic_DNA"/>
</dbReference>
<keyword evidence="1" id="KW-0472">Membrane</keyword>
<evidence type="ECO:0000313" key="3">
    <source>
        <dbReference type="Proteomes" id="UP000070700"/>
    </source>
</evidence>
<dbReference type="Proteomes" id="UP000070700">
    <property type="component" value="Unassembled WGS sequence"/>
</dbReference>
<keyword evidence="1" id="KW-0812">Transmembrane</keyword>
<keyword evidence="3" id="KW-1185">Reference proteome</keyword>
<dbReference type="KEGG" id="psco:LY89DRAFT_741665"/>
<sequence length="610" mass="65722">MPAIIQDVLSLVAPSSVYTVLQRFTMPTAAGPKAVIALTFESSKILQSLYTLMLKMIVIQIWYLIVLIGISLSASPKKQRSHNISIANVIIWNAQAAPLDIVKLMFGYIAHISLYALTWTVLAAFAWAASIALSLLVSPDLIIGMAAPVAADAIYVPEYSPYKNTSSYSLRVEQISTPANLRAIGLADNLTTSANVSVGTPTTSVDGYGETIYQLDYSYQLSDVDFGLQHASGLLLAVNGSCITDYTWFAAKVDNPFIVTDVYVLFGNDSNTGNASTADGGPPLATFYLDPAGPQAPIGSNISYAIIISSLGRKSFTPSSDPWYQTAQLPDDPAGAGYIVSRGKPVLSCWQTDIWSYGNESRSINDLEQLGVLPHSLVLIFQHFLSVPRIFNLAQSLGTTALKSATGSQGYYFDAQTSNIHDDLQRLVLGAYEATKNTLQETTKFSRQYTDISNLVLDDNGNVLPGTDEFVIYTGEAAALSIPMLIAVPIIAVLLLALNFLLTTSLPCYALPWGYVDALRAAVIYSALDNDPNNDLWDRSTPAPIYKVDPSKKGIVHEAHVRPGYNPDKRTLSWLGSGHGTPAMSPVFEKKAGDASIVPPAASPSSQKQD</sequence>
<protein>
    <submittedName>
        <fullName evidence="2">Uncharacterized protein</fullName>
    </submittedName>
</protein>
<dbReference type="RefSeq" id="XP_018063183.1">
    <property type="nucleotide sequence ID" value="XM_018220737.1"/>
</dbReference>
<evidence type="ECO:0000256" key="1">
    <source>
        <dbReference type="SAM" id="Phobius"/>
    </source>
</evidence>
<dbReference type="GeneID" id="28830463"/>
<dbReference type="AlphaFoldDB" id="A0A132B8U6"/>
<evidence type="ECO:0000313" key="2">
    <source>
        <dbReference type="EMBL" id="KUJ08828.1"/>
    </source>
</evidence>
<gene>
    <name evidence="2" type="ORF">LY89DRAFT_741665</name>
</gene>
<reference evidence="2 3" key="1">
    <citation type="submission" date="2015-10" db="EMBL/GenBank/DDBJ databases">
        <title>Full genome of DAOMC 229536 Phialocephala scopiformis, a fungal endophyte of spruce producing the potent anti-insectan compound rugulosin.</title>
        <authorList>
            <consortium name="DOE Joint Genome Institute"/>
            <person name="Walker A.K."/>
            <person name="Frasz S.L."/>
            <person name="Seifert K.A."/>
            <person name="Miller J.D."/>
            <person name="Mondo S.J."/>
            <person name="Labutti K."/>
            <person name="Lipzen A."/>
            <person name="Dockter R."/>
            <person name="Kennedy M."/>
            <person name="Grigoriev I.V."/>
            <person name="Spatafora J.W."/>
        </authorList>
    </citation>
    <scope>NUCLEOTIDE SEQUENCE [LARGE SCALE GENOMIC DNA]</scope>
    <source>
        <strain evidence="2 3">CBS 120377</strain>
    </source>
</reference>
<accession>A0A132B8U6</accession>
<feature type="transmembrane region" description="Helical" evidence="1">
    <location>
        <begin position="52"/>
        <end position="74"/>
    </location>
</feature>
<name>A0A132B8U6_MOLSC</name>